<evidence type="ECO:0000313" key="2">
    <source>
        <dbReference type="Proteomes" id="UP000182635"/>
    </source>
</evidence>
<organism evidence="1 2">
    <name type="scientific">Ligilactobacillus ruminis DSM 20403 = NBRC 102161</name>
    <dbReference type="NCBI Taxonomy" id="1423798"/>
    <lineage>
        <taxon>Bacteria</taxon>
        <taxon>Bacillati</taxon>
        <taxon>Bacillota</taxon>
        <taxon>Bacilli</taxon>
        <taxon>Lactobacillales</taxon>
        <taxon>Lactobacillaceae</taxon>
        <taxon>Ligilactobacillus</taxon>
    </lineage>
</organism>
<sequence length="238" mass="27647">MRWQEYLQELERLSKGSSQREVLEQVSAVEKTLKAYGERKLPRHPLPKLGFSEEFIMDHLLDCANLLELDSRLNDLRQTVIENFGIWHIFSEDWLDDLALHLNGRKTLQLMSGNAVLSAGLANVTATDSFDWSKQDVTRPDPWTKVESLDATSAVEKYADVMDVIIMEWAPDTSEDDWEVLQKLRTMRWPGEFIVIGEKNGATNSEKFWDGCRLEEPEDLNQRHERFDFIDDRVYLIG</sequence>
<evidence type="ECO:0000313" key="1">
    <source>
        <dbReference type="EMBL" id="SFG43087.1"/>
    </source>
</evidence>
<proteinExistence type="predicted"/>
<evidence type="ECO:0008006" key="3">
    <source>
        <dbReference type="Google" id="ProtNLM"/>
    </source>
</evidence>
<dbReference type="OrthoDB" id="2248737at2"/>
<dbReference type="RefSeq" id="WP_046922717.1">
    <property type="nucleotide sequence ID" value="NZ_AYYL01000043.1"/>
</dbReference>
<name>A0A1I2RWR4_9LACO</name>
<reference evidence="2" key="1">
    <citation type="submission" date="2016-10" db="EMBL/GenBank/DDBJ databases">
        <authorList>
            <person name="Varghese N."/>
            <person name="Submissions S."/>
        </authorList>
    </citation>
    <scope>NUCLEOTIDE SEQUENCE [LARGE SCALE GENOMIC DNA]</scope>
    <source>
        <strain evidence="2">DSM 20403</strain>
    </source>
</reference>
<dbReference type="EMBL" id="FOPI01000020">
    <property type="protein sequence ID" value="SFG43087.1"/>
    <property type="molecule type" value="Genomic_DNA"/>
</dbReference>
<protein>
    <recommendedName>
        <fullName evidence="3">SAM-dependent methyltransferase</fullName>
    </recommendedName>
</protein>
<dbReference type="AlphaFoldDB" id="A0A1I2RWR4"/>
<gene>
    <name evidence="1" type="ORF">SAMN02910432_01335</name>
</gene>
<dbReference type="Proteomes" id="UP000182635">
    <property type="component" value="Unassembled WGS sequence"/>
</dbReference>
<accession>A0A1I2RWR4</accession>